<sequence length="141" mass="16377">MLTLREDFGQRRGFGREREERAHVGDGEPKPLPLGNKCNYLCPYFRCNKRALMIQTKYMKGNPQKVGFCRWVGDTCITGECQYAYCEKRALLPGNKCAFAINRNNGSEDVEKELRQEDLYEDDKVKEIISKKFGKRDLDLI</sequence>
<reference evidence="1 2" key="1">
    <citation type="submission" date="2012-01" db="EMBL/GenBank/DDBJ databases">
        <title>Improved High-Quality Draft sequence of Metallosphaera yellowstonensis MK1.</title>
        <authorList>
            <consortium name="US DOE Joint Genome Institute"/>
            <person name="Lucas S."/>
            <person name="Han J."/>
            <person name="Cheng J.-F."/>
            <person name="Goodwin L."/>
            <person name="Pitluck S."/>
            <person name="Peters L."/>
            <person name="Teshima H."/>
            <person name="Detter J.C."/>
            <person name="Han C."/>
            <person name="Tapia R."/>
            <person name="Land M."/>
            <person name="Hauser L."/>
            <person name="Kyrpides N."/>
            <person name="Kozubal M."/>
            <person name="Macur R.E."/>
            <person name="Jay Z."/>
            <person name="Inskeep W."/>
            <person name="Woyke T."/>
        </authorList>
    </citation>
    <scope>NUCLEOTIDE SEQUENCE [LARGE SCALE GENOMIC DNA]</scope>
    <source>
        <strain evidence="1 2">MK1</strain>
    </source>
</reference>
<accession>H2C719</accession>
<name>H2C719_9CREN</name>
<dbReference type="STRING" id="671065.MetMK1DRAFT_00023660"/>
<organism evidence="1 2">
    <name type="scientific">Metallosphaera yellowstonensis MK1</name>
    <dbReference type="NCBI Taxonomy" id="671065"/>
    <lineage>
        <taxon>Archaea</taxon>
        <taxon>Thermoproteota</taxon>
        <taxon>Thermoprotei</taxon>
        <taxon>Sulfolobales</taxon>
        <taxon>Sulfolobaceae</taxon>
        <taxon>Metallosphaera</taxon>
    </lineage>
</organism>
<dbReference type="Proteomes" id="UP000003980">
    <property type="component" value="Unassembled WGS sequence"/>
</dbReference>
<dbReference type="EMBL" id="JH597768">
    <property type="protein sequence ID" value="EHP69596.1"/>
    <property type="molecule type" value="Genomic_DNA"/>
</dbReference>
<evidence type="ECO:0000313" key="1">
    <source>
        <dbReference type="EMBL" id="EHP69596.1"/>
    </source>
</evidence>
<dbReference type="HOGENOM" id="CLU_138325_0_0_2"/>
<keyword evidence="2" id="KW-1185">Reference proteome</keyword>
<protein>
    <submittedName>
        <fullName evidence="1">Uncharacterized protein</fullName>
    </submittedName>
</protein>
<evidence type="ECO:0000313" key="2">
    <source>
        <dbReference type="Proteomes" id="UP000003980"/>
    </source>
</evidence>
<dbReference type="AlphaFoldDB" id="H2C719"/>
<dbReference type="eggNOG" id="arCOG05464">
    <property type="taxonomic scope" value="Archaea"/>
</dbReference>
<proteinExistence type="predicted"/>
<gene>
    <name evidence="1" type="ORF">MetMK1DRAFT_00023660</name>
</gene>